<keyword evidence="14" id="KW-1185">Reference proteome</keyword>
<evidence type="ECO:0000256" key="5">
    <source>
        <dbReference type="ARBA" id="ARBA00022519"/>
    </source>
</evidence>
<dbReference type="GO" id="GO:0031992">
    <property type="term" value="F:energy transducer activity"/>
    <property type="evidence" value="ECO:0007669"/>
    <property type="project" value="InterPro"/>
</dbReference>
<keyword evidence="4 10" id="KW-1003">Cell membrane</keyword>
<dbReference type="PANTHER" id="PTHR33446">
    <property type="entry name" value="PROTEIN TONB-RELATED"/>
    <property type="match status" value="1"/>
</dbReference>
<keyword evidence="10" id="KW-0735">Signal-anchor</keyword>
<dbReference type="SUPFAM" id="SSF74653">
    <property type="entry name" value="TolA/TonB C-terminal domain"/>
    <property type="match status" value="1"/>
</dbReference>
<dbReference type="GO" id="GO:0055085">
    <property type="term" value="P:transmembrane transport"/>
    <property type="evidence" value="ECO:0007669"/>
    <property type="project" value="InterPro"/>
</dbReference>
<dbReference type="GO" id="GO:0015891">
    <property type="term" value="P:siderophore transport"/>
    <property type="evidence" value="ECO:0007669"/>
    <property type="project" value="InterPro"/>
</dbReference>
<comment type="function">
    <text evidence="10">Interacts with outer membrane receptor proteins that carry out high-affinity binding and energy dependent uptake into the periplasmic space of specific substrates. It could act to transduce energy from the cytoplasmic membrane to specific energy-requiring processes in the outer membrane, resulting in the release into the periplasm of ligands bound by these outer membrane proteins.</text>
</comment>
<feature type="region of interest" description="Disordered" evidence="11">
    <location>
        <begin position="50"/>
        <end position="71"/>
    </location>
</feature>
<dbReference type="EMBL" id="QNRT01000001">
    <property type="protein sequence ID" value="RBP53156.1"/>
    <property type="molecule type" value="Genomic_DNA"/>
</dbReference>
<evidence type="ECO:0000259" key="12">
    <source>
        <dbReference type="PROSITE" id="PS52015"/>
    </source>
</evidence>
<dbReference type="NCBIfam" id="TIGR01352">
    <property type="entry name" value="tonB_Cterm"/>
    <property type="match status" value="1"/>
</dbReference>
<evidence type="ECO:0000256" key="1">
    <source>
        <dbReference type="ARBA" id="ARBA00004383"/>
    </source>
</evidence>
<keyword evidence="6 10" id="KW-0812">Transmembrane</keyword>
<evidence type="ECO:0000256" key="4">
    <source>
        <dbReference type="ARBA" id="ARBA00022475"/>
    </source>
</evidence>
<gene>
    <name evidence="13" type="ORF">DFR28_101541</name>
</gene>
<accession>A0A395JRT5</accession>
<keyword evidence="7 10" id="KW-0653">Protein transport</keyword>
<feature type="domain" description="TonB C-terminal" evidence="12">
    <location>
        <begin position="106"/>
        <end position="199"/>
    </location>
</feature>
<dbReference type="InterPro" id="IPR006260">
    <property type="entry name" value="TonB/TolA_C"/>
</dbReference>
<name>A0A395JRT5_9GAMM</name>
<dbReference type="InterPro" id="IPR003538">
    <property type="entry name" value="TonB"/>
</dbReference>
<organism evidence="13 14">
    <name type="scientific">Arenicella xantha</name>
    <dbReference type="NCBI Taxonomy" id="644221"/>
    <lineage>
        <taxon>Bacteria</taxon>
        <taxon>Pseudomonadati</taxon>
        <taxon>Pseudomonadota</taxon>
        <taxon>Gammaproteobacteria</taxon>
        <taxon>Arenicellales</taxon>
        <taxon>Arenicellaceae</taxon>
        <taxon>Arenicella</taxon>
    </lineage>
</organism>
<dbReference type="Gene3D" id="3.30.1150.10">
    <property type="match status" value="1"/>
</dbReference>
<dbReference type="PANTHER" id="PTHR33446:SF14">
    <property type="entry name" value="PROTEIN TONB"/>
    <property type="match status" value="1"/>
</dbReference>
<dbReference type="Proteomes" id="UP000253083">
    <property type="component" value="Unassembled WGS sequence"/>
</dbReference>
<comment type="similarity">
    <text evidence="2 10">Belongs to the TonB family.</text>
</comment>
<dbReference type="Pfam" id="PF03544">
    <property type="entry name" value="TonB_C"/>
    <property type="match status" value="1"/>
</dbReference>
<keyword evidence="9 10" id="KW-0472">Membrane</keyword>
<feature type="transmembrane region" description="Helical" evidence="10">
    <location>
        <begin position="7"/>
        <end position="26"/>
    </location>
</feature>
<dbReference type="InterPro" id="IPR051045">
    <property type="entry name" value="TonB-dependent_transducer"/>
</dbReference>
<protein>
    <recommendedName>
        <fullName evidence="10">Protein TonB</fullName>
    </recommendedName>
</protein>
<dbReference type="GO" id="GO:0015031">
    <property type="term" value="P:protein transport"/>
    <property type="evidence" value="ECO:0007669"/>
    <property type="project" value="UniProtKB-UniRule"/>
</dbReference>
<sequence length="199" mass="21982">MFRSIQSLVIAVFVTLGLIVGMYALIKMEEPELVESQDLKLPDFKFNPKNEEVQTITPKPQRPDEVEQQPDVPDVQVVADRLDINSNFALGAVKVGINRDLKGFNSNDGEYLPIFRPPPIYPRRAAERGLCGSVDLRYTVTSSGTVTNPEVMASTSSMFESAAKKAALKYKYKPRQVGGKPVDVSGVEIRVVFEMEGGC</sequence>
<evidence type="ECO:0000256" key="6">
    <source>
        <dbReference type="ARBA" id="ARBA00022692"/>
    </source>
</evidence>
<comment type="caution">
    <text evidence="13">The sequence shown here is derived from an EMBL/GenBank/DDBJ whole genome shotgun (WGS) entry which is preliminary data.</text>
</comment>
<evidence type="ECO:0000256" key="7">
    <source>
        <dbReference type="ARBA" id="ARBA00022927"/>
    </source>
</evidence>
<evidence type="ECO:0000256" key="8">
    <source>
        <dbReference type="ARBA" id="ARBA00022989"/>
    </source>
</evidence>
<reference evidence="13 14" key="1">
    <citation type="submission" date="2018-06" db="EMBL/GenBank/DDBJ databases">
        <title>Genomic Encyclopedia of Type Strains, Phase IV (KMG-IV): sequencing the most valuable type-strain genomes for metagenomic binning, comparative biology and taxonomic classification.</title>
        <authorList>
            <person name="Goeker M."/>
        </authorList>
    </citation>
    <scope>NUCLEOTIDE SEQUENCE [LARGE SCALE GENOMIC DNA]</scope>
    <source>
        <strain evidence="13 14">DSM 24032</strain>
    </source>
</reference>
<dbReference type="PRINTS" id="PR01374">
    <property type="entry name" value="TONBPROTEIN"/>
</dbReference>
<dbReference type="GO" id="GO:0005886">
    <property type="term" value="C:plasma membrane"/>
    <property type="evidence" value="ECO:0007669"/>
    <property type="project" value="UniProtKB-SubCell"/>
</dbReference>
<dbReference type="PROSITE" id="PS52015">
    <property type="entry name" value="TONB_CTD"/>
    <property type="match status" value="1"/>
</dbReference>
<evidence type="ECO:0000256" key="2">
    <source>
        <dbReference type="ARBA" id="ARBA00006555"/>
    </source>
</evidence>
<keyword evidence="8 10" id="KW-1133">Transmembrane helix</keyword>
<dbReference type="GO" id="GO:0030288">
    <property type="term" value="C:outer membrane-bounded periplasmic space"/>
    <property type="evidence" value="ECO:0007669"/>
    <property type="project" value="InterPro"/>
</dbReference>
<evidence type="ECO:0000256" key="9">
    <source>
        <dbReference type="ARBA" id="ARBA00023136"/>
    </source>
</evidence>
<dbReference type="InParanoid" id="A0A395JRT5"/>
<dbReference type="InterPro" id="IPR037682">
    <property type="entry name" value="TonB_C"/>
</dbReference>
<evidence type="ECO:0000256" key="10">
    <source>
        <dbReference type="RuleBase" id="RU362123"/>
    </source>
</evidence>
<keyword evidence="5 10" id="KW-0997">Cell inner membrane</keyword>
<proteinExistence type="inferred from homology"/>
<evidence type="ECO:0000256" key="11">
    <source>
        <dbReference type="SAM" id="MobiDB-lite"/>
    </source>
</evidence>
<dbReference type="AlphaFoldDB" id="A0A395JRT5"/>
<evidence type="ECO:0000256" key="3">
    <source>
        <dbReference type="ARBA" id="ARBA00022448"/>
    </source>
</evidence>
<dbReference type="RefSeq" id="WP_113952751.1">
    <property type="nucleotide sequence ID" value="NZ_QNRT01000001.1"/>
</dbReference>
<dbReference type="OrthoDB" id="1628901at2"/>
<comment type="subcellular location">
    <subcellularLocation>
        <location evidence="1 10">Cell inner membrane</location>
        <topology evidence="1 10">Single-pass membrane protein</topology>
        <orientation evidence="1 10">Periplasmic side</orientation>
    </subcellularLocation>
</comment>
<evidence type="ECO:0000313" key="13">
    <source>
        <dbReference type="EMBL" id="RBP53156.1"/>
    </source>
</evidence>
<evidence type="ECO:0000313" key="14">
    <source>
        <dbReference type="Proteomes" id="UP000253083"/>
    </source>
</evidence>
<keyword evidence="3 10" id="KW-0813">Transport</keyword>